<dbReference type="Pfam" id="PF26589">
    <property type="entry name" value="DUF8186"/>
    <property type="match status" value="1"/>
</dbReference>
<evidence type="ECO:0000313" key="5">
    <source>
        <dbReference type="Proteomes" id="UP001596383"/>
    </source>
</evidence>
<keyword evidence="5" id="KW-1185">Reference proteome</keyword>
<protein>
    <recommendedName>
        <fullName evidence="3">DUF8186 domain-containing protein</fullName>
    </recommendedName>
</protein>
<dbReference type="RefSeq" id="WP_273736722.1">
    <property type="nucleotide sequence ID" value="NZ_JAQIVI010000006.1"/>
</dbReference>
<feature type="transmembrane region" description="Helical" evidence="2">
    <location>
        <begin position="580"/>
        <end position="604"/>
    </location>
</feature>
<sequence>MTLSISGAATMSTAETTANDTDVFISDKPDPEAGSVPPFVLPDLEDVDEEGNISVAELSQTRDFSYSTTQPPYQVGPDQQTLQEYRLEQLESVERNESTSLWFPDSQRSNGTLVTDAHVTILGTAEGTQTRLESDAGDQYGNESELLLVPRDGTVLTHLDYATRIPEGTCVTTDQTRTCLNVTLLDQETNRALEIGSQSWSGDPETSHQLDYADADASGPTTMEMEATITSRLAVQETTYVREGTDWVLSNTTDNETLELSHTVQDEAPVVVTTNQELSIEQTIIESDDGIDRLILEFDGAETLHDRRLWSTATFEEGAGKIENIWGVYSQRQYETATRGHRPGDELPISPDQTESNTTVPVLNDASSGVSTGNETLEQQLPAPATHQETVPFPNVLEKQLAAQRDRPTLDGEQNTSIANPPELASSNSFSFASEPASLDRDVNLSSVEPRGQTTLTITNAEQPITEIRDIHGDPIPVSTQTVQERAAQLETAILNDTHAELHLFEEETGEALGNETLWLHGAAQGQVTTDSDGTTVVERRDLYVTASFTGETDPSEEAYYSPAEAQVTFQPEAFNIYQLLMSFTGAFVSIIAFVILYIPFAYLRGANK</sequence>
<keyword evidence="2" id="KW-0812">Transmembrane</keyword>
<feature type="compositionally biased region" description="Polar residues" evidence="1">
    <location>
        <begin position="1"/>
        <end position="20"/>
    </location>
</feature>
<feature type="region of interest" description="Disordered" evidence="1">
    <location>
        <begin position="405"/>
        <end position="435"/>
    </location>
</feature>
<evidence type="ECO:0000256" key="1">
    <source>
        <dbReference type="SAM" id="MobiDB-lite"/>
    </source>
</evidence>
<feature type="compositionally biased region" description="Polar residues" evidence="1">
    <location>
        <begin position="412"/>
        <end position="432"/>
    </location>
</feature>
<dbReference type="InterPro" id="IPR058499">
    <property type="entry name" value="DUF8186"/>
</dbReference>
<keyword evidence="2" id="KW-1133">Transmembrane helix</keyword>
<keyword evidence="2" id="KW-0472">Membrane</keyword>
<accession>A0ABD5SEM2</accession>
<reference evidence="4 5" key="1">
    <citation type="journal article" date="2019" name="Int. J. Syst. Evol. Microbiol.">
        <title>The Global Catalogue of Microorganisms (GCM) 10K type strain sequencing project: providing services to taxonomists for standard genome sequencing and annotation.</title>
        <authorList>
            <consortium name="The Broad Institute Genomics Platform"/>
            <consortium name="The Broad Institute Genome Sequencing Center for Infectious Disease"/>
            <person name="Wu L."/>
            <person name="Ma J."/>
        </authorList>
    </citation>
    <scope>NUCLEOTIDE SEQUENCE [LARGE SCALE GENOMIC DNA]</scope>
    <source>
        <strain evidence="4 5">LMG 29247</strain>
    </source>
</reference>
<evidence type="ECO:0000313" key="4">
    <source>
        <dbReference type="EMBL" id="MFC6763606.1"/>
    </source>
</evidence>
<dbReference type="AlphaFoldDB" id="A0ABD5SEM2"/>
<evidence type="ECO:0000256" key="2">
    <source>
        <dbReference type="SAM" id="Phobius"/>
    </source>
</evidence>
<feature type="region of interest" description="Disordered" evidence="1">
    <location>
        <begin position="337"/>
        <end position="374"/>
    </location>
</feature>
<organism evidence="4 5">
    <name type="scientific">Natrinema soli</name>
    <dbReference type="NCBI Taxonomy" id="1930624"/>
    <lineage>
        <taxon>Archaea</taxon>
        <taxon>Methanobacteriati</taxon>
        <taxon>Methanobacteriota</taxon>
        <taxon>Stenosarchaea group</taxon>
        <taxon>Halobacteria</taxon>
        <taxon>Halobacteriales</taxon>
        <taxon>Natrialbaceae</taxon>
        <taxon>Natrinema</taxon>
    </lineage>
</organism>
<dbReference type="Proteomes" id="UP001596383">
    <property type="component" value="Unassembled WGS sequence"/>
</dbReference>
<dbReference type="EMBL" id="JBHSWV010000006">
    <property type="protein sequence ID" value="MFC6763606.1"/>
    <property type="molecule type" value="Genomic_DNA"/>
</dbReference>
<evidence type="ECO:0000259" key="3">
    <source>
        <dbReference type="Pfam" id="PF26589"/>
    </source>
</evidence>
<gene>
    <name evidence="4" type="ORF">ACFQE6_00465</name>
</gene>
<feature type="compositionally biased region" description="Polar residues" evidence="1">
    <location>
        <begin position="351"/>
        <end position="374"/>
    </location>
</feature>
<feature type="domain" description="DUF8186" evidence="3">
    <location>
        <begin position="94"/>
        <end position="272"/>
    </location>
</feature>
<name>A0ABD5SEM2_9EURY</name>
<feature type="region of interest" description="Disordered" evidence="1">
    <location>
        <begin position="1"/>
        <end position="38"/>
    </location>
</feature>
<comment type="caution">
    <text evidence="4">The sequence shown here is derived from an EMBL/GenBank/DDBJ whole genome shotgun (WGS) entry which is preliminary data.</text>
</comment>
<proteinExistence type="predicted"/>